<accession>X1FTF2</accession>
<reference evidence="1" key="1">
    <citation type="journal article" date="2014" name="Front. Microbiol.">
        <title>High frequency of phylogenetically diverse reductive dehalogenase-homologous genes in deep subseafloor sedimentary metagenomes.</title>
        <authorList>
            <person name="Kawai M."/>
            <person name="Futagami T."/>
            <person name="Toyoda A."/>
            <person name="Takaki Y."/>
            <person name="Nishi S."/>
            <person name="Hori S."/>
            <person name="Arai W."/>
            <person name="Tsubouchi T."/>
            <person name="Morono Y."/>
            <person name="Uchiyama I."/>
            <person name="Ito T."/>
            <person name="Fujiyama A."/>
            <person name="Inagaki F."/>
            <person name="Takami H."/>
        </authorList>
    </citation>
    <scope>NUCLEOTIDE SEQUENCE</scope>
    <source>
        <strain evidence="1">Expedition CK06-06</strain>
    </source>
</reference>
<feature type="non-terminal residue" evidence="1">
    <location>
        <position position="1"/>
    </location>
</feature>
<gene>
    <name evidence="1" type="ORF">S03H2_17576</name>
</gene>
<dbReference type="EMBL" id="BARU01009077">
    <property type="protein sequence ID" value="GAH32624.1"/>
    <property type="molecule type" value="Genomic_DNA"/>
</dbReference>
<comment type="caution">
    <text evidence="1">The sequence shown here is derived from an EMBL/GenBank/DDBJ whole genome shotgun (WGS) entry which is preliminary data.</text>
</comment>
<protein>
    <submittedName>
        <fullName evidence="1">Uncharacterized protein</fullName>
    </submittedName>
</protein>
<proteinExistence type="predicted"/>
<feature type="non-terminal residue" evidence="1">
    <location>
        <position position="346"/>
    </location>
</feature>
<name>X1FTF2_9ZZZZ</name>
<organism evidence="1">
    <name type="scientific">marine sediment metagenome</name>
    <dbReference type="NCBI Taxonomy" id="412755"/>
    <lineage>
        <taxon>unclassified sequences</taxon>
        <taxon>metagenomes</taxon>
        <taxon>ecological metagenomes</taxon>
    </lineage>
</organism>
<dbReference type="AlphaFoldDB" id="X1FTF2"/>
<sequence>WTAIDIGEMFMHPAVGSTAYIDMLDSYLMEQPLDLDWSFIFVEGVGMGGMFGKKLIIPENNTLALYPFFNTSMSGDQYMSFMLPFISNQSVNITPQVYNADSTYPWNFSSGDSWFSPEIEYNVAMTENASAGSNIIKVASTEHLWEGMYCRVIDDDNPEVNFIVSMSGTTITLYYSLYFDKDITKNARLWCMIPMGWEYTDFILFSTNDTVDWATFTDDDRWNVELEFLFNEPITLTLLYYIDDRPQYLWTEIGLNNTTRSPYYHPFTFGRAGDITQTYRLHYNVWCSGRGTDGQWVMRNGTSSADWTYTHYFPKRIHLSSAQWEFMNENETKTYNSYWDVANQYW</sequence>
<evidence type="ECO:0000313" key="1">
    <source>
        <dbReference type="EMBL" id="GAH32624.1"/>
    </source>
</evidence>